<dbReference type="InterPro" id="IPR051164">
    <property type="entry name" value="NmrA-like_oxidored"/>
</dbReference>
<dbReference type="Pfam" id="PF05368">
    <property type="entry name" value="NmrA"/>
    <property type="match status" value="1"/>
</dbReference>
<dbReference type="Gene3D" id="3.90.25.10">
    <property type="entry name" value="UDP-galactose 4-epimerase, domain 1"/>
    <property type="match status" value="1"/>
</dbReference>
<feature type="domain" description="NmrA-like" evidence="3">
    <location>
        <begin position="4"/>
        <end position="227"/>
    </location>
</feature>
<comment type="caution">
    <text evidence="4">The sequence shown here is derived from an EMBL/GenBank/DDBJ whole genome shotgun (WGS) entry which is preliminary data.</text>
</comment>
<dbReference type="EMBL" id="JBCAWK010000014">
    <property type="protein sequence ID" value="KAK8843938.1"/>
    <property type="molecule type" value="Genomic_DNA"/>
</dbReference>
<keyword evidence="2" id="KW-0521">NADP</keyword>
<sequence length="277" mass="30866">MSTAQTILVFNSTGQQGHATVQALSDLGKFKILAVTRDPSSESAKNLVNIPHVHVVKGEVGVHEHFFDQPIHGVFFVQMGFDIEAALKDIKSLLDISEKKGVRHVVFSGTDQCGHRDIGIGHPFLDAKKDVEDLLQGRKFDWTVLRPVGFMENFYKAPYKAQVTTTWLQSNHYKMISVVDIGRIAARVFAQPTEWTGKALNVAGDSLTPGEIVEVWKEVTGELLDDKEPPQFPPGFDSAMAFFTKNEFEASVEWTEQNFPGVMDLKTWLKSSNFAKA</sequence>
<proteinExistence type="inferred from homology"/>
<gene>
    <name evidence="4" type="ORF">IAR55_006730</name>
</gene>
<organism evidence="4 5">
    <name type="scientific">Kwoniella newhampshirensis</name>
    <dbReference type="NCBI Taxonomy" id="1651941"/>
    <lineage>
        <taxon>Eukaryota</taxon>
        <taxon>Fungi</taxon>
        <taxon>Dikarya</taxon>
        <taxon>Basidiomycota</taxon>
        <taxon>Agaricomycotina</taxon>
        <taxon>Tremellomycetes</taxon>
        <taxon>Tremellales</taxon>
        <taxon>Cryptococcaceae</taxon>
        <taxon>Kwoniella</taxon>
    </lineage>
</organism>
<dbReference type="PANTHER" id="PTHR42748:SF7">
    <property type="entry name" value="NMRA LIKE REDOX SENSOR 1-RELATED"/>
    <property type="match status" value="1"/>
</dbReference>
<evidence type="ECO:0000256" key="1">
    <source>
        <dbReference type="ARBA" id="ARBA00006328"/>
    </source>
</evidence>
<name>A0AAW0YTJ5_9TREE</name>
<dbReference type="GeneID" id="92183988"/>
<evidence type="ECO:0000256" key="2">
    <source>
        <dbReference type="ARBA" id="ARBA00022857"/>
    </source>
</evidence>
<comment type="similarity">
    <text evidence="1">Belongs to the NmrA-type oxidoreductase family.</text>
</comment>
<dbReference type="Gene3D" id="3.40.50.720">
    <property type="entry name" value="NAD(P)-binding Rossmann-like Domain"/>
    <property type="match status" value="1"/>
</dbReference>
<reference evidence="4 5" key="1">
    <citation type="journal article" date="2024" name="bioRxiv">
        <title>Comparative genomics of Cryptococcus and Kwoniella reveals pathogenesis evolution and contrasting karyotype dynamics via intercentromeric recombination or chromosome fusion.</title>
        <authorList>
            <person name="Coelho M.A."/>
            <person name="David-Palma M."/>
            <person name="Shea T."/>
            <person name="Bowers K."/>
            <person name="McGinley-Smith S."/>
            <person name="Mohammad A.W."/>
            <person name="Gnirke A."/>
            <person name="Yurkov A.M."/>
            <person name="Nowrousian M."/>
            <person name="Sun S."/>
            <person name="Cuomo C.A."/>
            <person name="Heitman J."/>
        </authorList>
    </citation>
    <scope>NUCLEOTIDE SEQUENCE [LARGE SCALE GENOMIC DNA]</scope>
    <source>
        <strain evidence="4 5">CBS 13917</strain>
    </source>
</reference>
<dbReference type="KEGG" id="kne:92183988"/>
<dbReference type="AlphaFoldDB" id="A0AAW0YTJ5"/>
<evidence type="ECO:0000313" key="4">
    <source>
        <dbReference type="EMBL" id="KAK8843938.1"/>
    </source>
</evidence>
<dbReference type="Proteomes" id="UP001388673">
    <property type="component" value="Unassembled WGS sequence"/>
</dbReference>
<evidence type="ECO:0000259" key="3">
    <source>
        <dbReference type="Pfam" id="PF05368"/>
    </source>
</evidence>
<dbReference type="SUPFAM" id="SSF51735">
    <property type="entry name" value="NAD(P)-binding Rossmann-fold domains"/>
    <property type="match status" value="1"/>
</dbReference>
<keyword evidence="5" id="KW-1185">Reference proteome</keyword>
<protein>
    <recommendedName>
        <fullName evidence="3">NmrA-like domain-containing protein</fullName>
    </recommendedName>
</protein>
<dbReference type="PANTHER" id="PTHR42748">
    <property type="entry name" value="NITROGEN METABOLITE REPRESSION PROTEIN NMRA FAMILY MEMBER"/>
    <property type="match status" value="1"/>
</dbReference>
<dbReference type="InterPro" id="IPR036291">
    <property type="entry name" value="NAD(P)-bd_dom_sf"/>
</dbReference>
<dbReference type="RefSeq" id="XP_066799502.1">
    <property type="nucleotide sequence ID" value="XM_066949810.1"/>
</dbReference>
<evidence type="ECO:0000313" key="5">
    <source>
        <dbReference type="Proteomes" id="UP001388673"/>
    </source>
</evidence>
<accession>A0AAW0YTJ5</accession>
<dbReference type="InterPro" id="IPR008030">
    <property type="entry name" value="NmrA-like"/>
</dbReference>
<dbReference type="GO" id="GO:0005634">
    <property type="term" value="C:nucleus"/>
    <property type="evidence" value="ECO:0007669"/>
    <property type="project" value="TreeGrafter"/>
</dbReference>